<comment type="catalytic activity">
    <reaction evidence="9">
        <text>L-threonyl-[protein] + ATP = O-phospho-L-threonyl-[protein] + ADP + H(+)</text>
        <dbReference type="Rhea" id="RHEA:46608"/>
        <dbReference type="Rhea" id="RHEA-COMP:11060"/>
        <dbReference type="Rhea" id="RHEA-COMP:11605"/>
        <dbReference type="ChEBI" id="CHEBI:15378"/>
        <dbReference type="ChEBI" id="CHEBI:30013"/>
        <dbReference type="ChEBI" id="CHEBI:30616"/>
        <dbReference type="ChEBI" id="CHEBI:61977"/>
        <dbReference type="ChEBI" id="CHEBI:456216"/>
        <dbReference type="EC" id="2.7.11.1"/>
    </reaction>
</comment>
<evidence type="ECO:0000256" key="7">
    <source>
        <dbReference type="ARBA" id="ARBA00022777"/>
    </source>
</evidence>
<feature type="domain" description="Protein kinase" evidence="14">
    <location>
        <begin position="162"/>
        <end position="418"/>
    </location>
</feature>
<dbReference type="GO" id="GO:0045727">
    <property type="term" value="P:positive regulation of translation"/>
    <property type="evidence" value="ECO:0007669"/>
    <property type="project" value="UniProtKB-ARBA"/>
</dbReference>
<keyword evidence="13" id="KW-0472">Membrane</keyword>
<evidence type="ECO:0000256" key="5">
    <source>
        <dbReference type="ARBA" id="ARBA00022679"/>
    </source>
</evidence>
<dbReference type="EMBL" id="QJKJ01009097">
    <property type="protein sequence ID" value="RDX77729.1"/>
    <property type="molecule type" value="Genomic_DNA"/>
</dbReference>
<dbReference type="Pfam" id="PF00069">
    <property type="entry name" value="Pkinase"/>
    <property type="match status" value="1"/>
</dbReference>
<reference evidence="16" key="1">
    <citation type="submission" date="2018-05" db="EMBL/GenBank/DDBJ databases">
        <title>Draft genome of Mucuna pruriens seed.</title>
        <authorList>
            <person name="Nnadi N.E."/>
            <person name="Vos R."/>
            <person name="Hasami M.H."/>
            <person name="Devisetty U.K."/>
            <person name="Aguiy J.C."/>
        </authorList>
    </citation>
    <scope>NUCLEOTIDE SEQUENCE [LARGE SCALE GENOMIC DNA]</scope>
    <source>
        <strain evidence="16">JCA_2017</strain>
    </source>
</reference>
<keyword evidence="4" id="KW-0597">Phosphoprotein</keyword>
<dbReference type="PROSITE" id="PS50011">
    <property type="entry name" value="PROTEIN_KINASE_DOM"/>
    <property type="match status" value="1"/>
</dbReference>
<dbReference type="Proteomes" id="UP000257109">
    <property type="component" value="Unassembled WGS sequence"/>
</dbReference>
<dbReference type="SMART" id="SM00220">
    <property type="entry name" value="S_TKc"/>
    <property type="match status" value="1"/>
</dbReference>
<keyword evidence="17" id="KW-1185">Reference proteome</keyword>
<dbReference type="PANTHER" id="PTHR24351">
    <property type="entry name" value="RIBOSOMAL PROTEIN S6 KINASE"/>
    <property type="match status" value="1"/>
</dbReference>
<dbReference type="PROSITE" id="PS51285">
    <property type="entry name" value="AGC_KINASE_CTER"/>
    <property type="match status" value="1"/>
</dbReference>
<dbReference type="FunFam" id="3.30.200.20:FF:000048">
    <property type="entry name" value="Non-specific serine/threonine protein kinase"/>
    <property type="match status" value="1"/>
</dbReference>
<evidence type="ECO:0000256" key="3">
    <source>
        <dbReference type="ARBA" id="ARBA00022527"/>
    </source>
</evidence>
<feature type="transmembrane region" description="Helical" evidence="13">
    <location>
        <begin position="30"/>
        <end position="54"/>
    </location>
</feature>
<dbReference type="STRING" id="157652.A0A371FHF5"/>
<gene>
    <name evidence="16" type="primary">ATPK2</name>
    <name evidence="16" type="ORF">CR513_42102</name>
</gene>
<dbReference type="GO" id="GO:0009651">
    <property type="term" value="P:response to salt stress"/>
    <property type="evidence" value="ECO:0007669"/>
    <property type="project" value="UniProtKB-ARBA"/>
</dbReference>
<keyword evidence="8 11" id="KW-0067">ATP-binding</keyword>
<dbReference type="CDD" id="cd05123">
    <property type="entry name" value="STKc_AGC"/>
    <property type="match status" value="1"/>
</dbReference>
<dbReference type="InterPro" id="IPR000961">
    <property type="entry name" value="AGC-kinase_C"/>
</dbReference>
<name>A0A371FHF5_MUCPR</name>
<evidence type="ECO:0000256" key="6">
    <source>
        <dbReference type="ARBA" id="ARBA00022741"/>
    </source>
</evidence>
<dbReference type="GO" id="GO:0005524">
    <property type="term" value="F:ATP binding"/>
    <property type="evidence" value="ECO:0007669"/>
    <property type="project" value="UniProtKB-UniRule"/>
</dbReference>
<dbReference type="InterPro" id="IPR000719">
    <property type="entry name" value="Prot_kinase_dom"/>
</dbReference>
<dbReference type="EC" id="2.7.11.1" evidence="2"/>
<comment type="catalytic activity">
    <reaction evidence="10">
        <text>L-seryl-[protein] + ATP = O-phospho-L-seryl-[protein] + ADP + H(+)</text>
        <dbReference type="Rhea" id="RHEA:17989"/>
        <dbReference type="Rhea" id="RHEA-COMP:9863"/>
        <dbReference type="Rhea" id="RHEA-COMP:11604"/>
        <dbReference type="ChEBI" id="CHEBI:15378"/>
        <dbReference type="ChEBI" id="CHEBI:29999"/>
        <dbReference type="ChEBI" id="CHEBI:30616"/>
        <dbReference type="ChEBI" id="CHEBI:83421"/>
        <dbReference type="ChEBI" id="CHEBI:456216"/>
        <dbReference type="EC" id="2.7.11.1"/>
    </reaction>
</comment>
<dbReference type="GO" id="GO:0009409">
    <property type="term" value="P:response to cold"/>
    <property type="evidence" value="ECO:0007669"/>
    <property type="project" value="UniProtKB-ARBA"/>
</dbReference>
<feature type="transmembrane region" description="Helical" evidence="13">
    <location>
        <begin position="6"/>
        <end position="23"/>
    </location>
</feature>
<evidence type="ECO:0000313" key="16">
    <source>
        <dbReference type="EMBL" id="RDX77729.1"/>
    </source>
</evidence>
<accession>A0A371FHF5</accession>
<dbReference type="OrthoDB" id="63267at2759"/>
<evidence type="ECO:0000256" key="8">
    <source>
        <dbReference type="ARBA" id="ARBA00022840"/>
    </source>
</evidence>
<dbReference type="GO" id="GO:0004674">
    <property type="term" value="F:protein serine/threonine kinase activity"/>
    <property type="evidence" value="ECO:0007669"/>
    <property type="project" value="UniProtKB-KW"/>
</dbReference>
<protein>
    <recommendedName>
        <fullName evidence="2">non-specific serine/threonine protein kinase</fullName>
        <ecNumber evidence="2">2.7.11.1</ecNumber>
    </recommendedName>
</protein>
<evidence type="ECO:0000256" key="11">
    <source>
        <dbReference type="PROSITE-ProRule" id="PRU10141"/>
    </source>
</evidence>
<dbReference type="InterPro" id="IPR008271">
    <property type="entry name" value="Ser/Thr_kinase_AS"/>
</dbReference>
<dbReference type="GO" id="GO:0005634">
    <property type="term" value="C:nucleus"/>
    <property type="evidence" value="ECO:0007669"/>
    <property type="project" value="UniProtKB-ARBA"/>
</dbReference>
<dbReference type="FunFam" id="1.10.510.10:FF:000297">
    <property type="entry name" value="Non-specific serine/threonine protein kinase"/>
    <property type="match status" value="1"/>
</dbReference>
<organism evidence="16 17">
    <name type="scientific">Mucuna pruriens</name>
    <name type="common">Velvet bean</name>
    <name type="synonym">Dolichos pruriens</name>
    <dbReference type="NCBI Taxonomy" id="157652"/>
    <lineage>
        <taxon>Eukaryota</taxon>
        <taxon>Viridiplantae</taxon>
        <taxon>Streptophyta</taxon>
        <taxon>Embryophyta</taxon>
        <taxon>Tracheophyta</taxon>
        <taxon>Spermatophyta</taxon>
        <taxon>Magnoliopsida</taxon>
        <taxon>eudicotyledons</taxon>
        <taxon>Gunneridae</taxon>
        <taxon>Pentapetalae</taxon>
        <taxon>rosids</taxon>
        <taxon>fabids</taxon>
        <taxon>Fabales</taxon>
        <taxon>Fabaceae</taxon>
        <taxon>Papilionoideae</taxon>
        <taxon>50 kb inversion clade</taxon>
        <taxon>NPAAA clade</taxon>
        <taxon>indigoferoid/millettioid clade</taxon>
        <taxon>Phaseoleae</taxon>
        <taxon>Mucuna</taxon>
    </lineage>
</organism>
<dbReference type="SUPFAM" id="SSF56112">
    <property type="entry name" value="Protein kinase-like (PK-like)"/>
    <property type="match status" value="1"/>
</dbReference>
<feature type="non-terminal residue" evidence="16">
    <location>
        <position position="1"/>
    </location>
</feature>
<evidence type="ECO:0000256" key="9">
    <source>
        <dbReference type="ARBA" id="ARBA00047899"/>
    </source>
</evidence>
<dbReference type="InterPro" id="IPR017892">
    <property type="entry name" value="Pkinase_C"/>
</dbReference>
<dbReference type="PROSITE" id="PS00108">
    <property type="entry name" value="PROTEIN_KINASE_ST"/>
    <property type="match status" value="1"/>
</dbReference>
<keyword evidence="3 12" id="KW-0723">Serine/threonine-protein kinase</keyword>
<evidence type="ECO:0000259" key="14">
    <source>
        <dbReference type="PROSITE" id="PS50011"/>
    </source>
</evidence>
<keyword evidence="5" id="KW-0808">Transferase</keyword>
<feature type="domain" description="AGC-kinase C-terminal" evidence="15">
    <location>
        <begin position="419"/>
        <end position="486"/>
    </location>
</feature>
<dbReference type="Pfam" id="PF00433">
    <property type="entry name" value="Pkinase_C"/>
    <property type="match status" value="1"/>
</dbReference>
<dbReference type="Gene3D" id="3.30.200.20">
    <property type="entry name" value="Phosphorylase Kinase, domain 1"/>
    <property type="match status" value="1"/>
</dbReference>
<evidence type="ECO:0000256" key="13">
    <source>
        <dbReference type="SAM" id="Phobius"/>
    </source>
</evidence>
<dbReference type="PROSITE" id="PS00107">
    <property type="entry name" value="PROTEIN_KINASE_ATP"/>
    <property type="match status" value="1"/>
</dbReference>
<dbReference type="InterPro" id="IPR011009">
    <property type="entry name" value="Kinase-like_dom_sf"/>
</dbReference>
<proteinExistence type="inferred from homology"/>
<dbReference type="Gene3D" id="1.10.510.10">
    <property type="entry name" value="Transferase(Phosphotransferase) domain 1"/>
    <property type="match status" value="1"/>
</dbReference>
<evidence type="ECO:0000313" key="17">
    <source>
        <dbReference type="Proteomes" id="UP000257109"/>
    </source>
</evidence>
<evidence type="ECO:0000259" key="15">
    <source>
        <dbReference type="PROSITE" id="PS51285"/>
    </source>
</evidence>
<dbReference type="AlphaFoldDB" id="A0A371FHF5"/>
<evidence type="ECO:0000256" key="12">
    <source>
        <dbReference type="RuleBase" id="RU000304"/>
    </source>
</evidence>
<dbReference type="SMART" id="SM00133">
    <property type="entry name" value="S_TK_X"/>
    <property type="match status" value="1"/>
</dbReference>
<comment type="similarity">
    <text evidence="1">Belongs to the protein kinase superfamily. AGC Ser/Thr protein kinase family. S6 kinase subfamily.</text>
</comment>
<sequence>SQIANWIFMSSATTGAYFVSCVSGNKNSDLFCWVLLCLLPKFLGTPFAYINFLLIKAIDRTQESIGGGGFGKIRGEVNELIYDDPPVIYTRSHSLVGPSTCVSQSLKLGKLTIHETEDSLELVKDVTREIIEDIKESSFVEKSLKDEDGNLMKIQRVSIDDFEILKVVGQGAFAKVYQVRKKGTSEIYAMKVMRKDKIMEKNHAEYMKAERDIWTKIEHPFVVQLRYSFQTKYRLYLVLDFVNGGHLFFQLYHQGLFREDLARIYTAEIVSAVFHLHSNGIMHRDLKPENILLDADGHVMLTDFGLAKQFEESTRSNSMCGTLEYMAPEIILGKGHDKAADWWSVGVLLFEMLTGKPPFCVGSRDKIQQKIVKEKIKLPTFLSSEAHSLLKGLLQKEASKRLGCGPRGIEEIKGHKWFKPINWKKLEAREIQPSFRPEVAGTHCVANFEKRWTDMPVVDSPAASPNGGNPFKDFSYVRPAASFLQRNSPAY</sequence>
<dbReference type="InterPro" id="IPR045270">
    <property type="entry name" value="STKc_AGC"/>
</dbReference>
<keyword evidence="13" id="KW-0812">Transmembrane</keyword>
<dbReference type="InterPro" id="IPR017441">
    <property type="entry name" value="Protein_kinase_ATP_BS"/>
</dbReference>
<keyword evidence="6 11" id="KW-0547">Nucleotide-binding</keyword>
<feature type="binding site" evidence="11">
    <location>
        <position position="191"/>
    </location>
    <ligand>
        <name>ATP</name>
        <dbReference type="ChEBI" id="CHEBI:30616"/>
    </ligand>
</feature>
<comment type="caution">
    <text evidence="16">The sequence shown here is derived from an EMBL/GenBank/DDBJ whole genome shotgun (WGS) entry which is preliminary data.</text>
</comment>
<evidence type="ECO:0000256" key="2">
    <source>
        <dbReference type="ARBA" id="ARBA00012513"/>
    </source>
</evidence>
<keyword evidence="13" id="KW-1133">Transmembrane helix</keyword>
<keyword evidence="7 16" id="KW-0418">Kinase</keyword>
<evidence type="ECO:0000256" key="10">
    <source>
        <dbReference type="ARBA" id="ARBA00048679"/>
    </source>
</evidence>
<evidence type="ECO:0000256" key="1">
    <source>
        <dbReference type="ARBA" id="ARBA00009804"/>
    </source>
</evidence>
<evidence type="ECO:0000256" key="4">
    <source>
        <dbReference type="ARBA" id="ARBA00022553"/>
    </source>
</evidence>